<proteinExistence type="predicted"/>
<reference evidence="1" key="1">
    <citation type="submission" date="2023-06" db="EMBL/GenBank/DDBJ databases">
        <title>Draft genome sequence of Nocardioides sp. SOB72.</title>
        <authorList>
            <person name="Zhang G."/>
        </authorList>
    </citation>
    <scope>NUCLEOTIDE SEQUENCE</scope>
    <source>
        <strain evidence="1">SOB72</strain>
    </source>
</reference>
<gene>
    <name evidence="1" type="ORF">QWY29_20370</name>
</gene>
<feature type="non-terminal residue" evidence="1">
    <location>
        <position position="1"/>
    </location>
</feature>
<organism evidence="1 2">
    <name type="scientific">Nocardioides abyssi</name>
    <dbReference type="NCBI Taxonomy" id="3058370"/>
    <lineage>
        <taxon>Bacteria</taxon>
        <taxon>Bacillati</taxon>
        <taxon>Actinomycetota</taxon>
        <taxon>Actinomycetes</taxon>
        <taxon>Propionibacteriales</taxon>
        <taxon>Nocardioidaceae</taxon>
        <taxon>Nocardioides</taxon>
    </lineage>
</organism>
<comment type="caution">
    <text evidence="1">The sequence shown here is derived from an EMBL/GenBank/DDBJ whole genome shotgun (WGS) entry which is preliminary data.</text>
</comment>
<accession>A0ABT8F098</accession>
<evidence type="ECO:0000313" key="1">
    <source>
        <dbReference type="EMBL" id="MDN4163724.1"/>
    </source>
</evidence>
<dbReference type="Proteomes" id="UP001168537">
    <property type="component" value="Unassembled WGS sequence"/>
</dbReference>
<sequence>WDPYYAVAAQQGLSYEEKLGAYAKIADERFETARFEEFCQKHLAHLDEVAWEFFATQPAKDAVRQKVTALFPTHEVEQFTELFWGRIQRWRA</sequence>
<protein>
    <submittedName>
        <fullName evidence="1">Uncharacterized protein</fullName>
    </submittedName>
</protein>
<evidence type="ECO:0000313" key="2">
    <source>
        <dbReference type="Proteomes" id="UP001168537"/>
    </source>
</evidence>
<feature type="non-terminal residue" evidence="1">
    <location>
        <position position="92"/>
    </location>
</feature>
<dbReference type="EMBL" id="JAUHJR010000170">
    <property type="protein sequence ID" value="MDN4163724.1"/>
    <property type="molecule type" value="Genomic_DNA"/>
</dbReference>
<keyword evidence="2" id="KW-1185">Reference proteome</keyword>
<name>A0ABT8F098_9ACTN</name>